<feature type="domain" description="Reverse transcriptase" evidence="2">
    <location>
        <begin position="838"/>
        <end position="1116"/>
    </location>
</feature>
<comment type="caution">
    <text evidence="3">The sequence shown here is derived from an EMBL/GenBank/DDBJ whole genome shotgun (WGS) entry which is preliminary data.</text>
</comment>
<dbReference type="PANTHER" id="PTHR33116">
    <property type="entry name" value="REVERSE TRANSCRIPTASE ZINC-BINDING DOMAIN-CONTAINING PROTEIN-RELATED-RELATED"/>
    <property type="match status" value="1"/>
</dbReference>
<name>A0A8T1Y112_9BRAS</name>
<feature type="region of interest" description="Disordered" evidence="1">
    <location>
        <begin position="324"/>
        <end position="350"/>
    </location>
</feature>
<evidence type="ECO:0000313" key="3">
    <source>
        <dbReference type="EMBL" id="KAG7540795.1"/>
    </source>
</evidence>
<reference evidence="3 4" key="1">
    <citation type="submission" date="2020-12" db="EMBL/GenBank/DDBJ databases">
        <title>Concerted genomic and epigenomic changes stabilize Arabidopsis allopolyploids.</title>
        <authorList>
            <person name="Chen Z."/>
        </authorList>
    </citation>
    <scope>NUCLEOTIDE SEQUENCE [LARGE SCALE GENOMIC DNA]</scope>
    <source>
        <strain evidence="3">Allo738</strain>
        <tissue evidence="3">Leaf</tissue>
    </source>
</reference>
<accession>A0A8T1Y112</accession>
<protein>
    <submittedName>
        <fullName evidence="3">Endonuclease/exonuclease/phosphatase superfamily</fullName>
    </submittedName>
</protein>
<evidence type="ECO:0000256" key="1">
    <source>
        <dbReference type="SAM" id="MobiDB-lite"/>
    </source>
</evidence>
<feature type="region of interest" description="Disordered" evidence="1">
    <location>
        <begin position="377"/>
        <end position="399"/>
    </location>
</feature>
<keyword evidence="3" id="KW-0255">Endonuclease</keyword>
<dbReference type="Pfam" id="PF00078">
    <property type="entry name" value="RVT_1"/>
    <property type="match status" value="1"/>
</dbReference>
<dbReference type="Proteomes" id="UP000694240">
    <property type="component" value="Chromosome 12"/>
</dbReference>
<dbReference type="InterPro" id="IPR000477">
    <property type="entry name" value="RT_dom"/>
</dbReference>
<organism evidence="3 4">
    <name type="scientific">Arabidopsis thaliana x Arabidopsis arenosa</name>
    <dbReference type="NCBI Taxonomy" id="1240361"/>
    <lineage>
        <taxon>Eukaryota</taxon>
        <taxon>Viridiplantae</taxon>
        <taxon>Streptophyta</taxon>
        <taxon>Embryophyta</taxon>
        <taxon>Tracheophyta</taxon>
        <taxon>Spermatophyta</taxon>
        <taxon>Magnoliopsida</taxon>
        <taxon>eudicotyledons</taxon>
        <taxon>Gunneridae</taxon>
        <taxon>Pentapetalae</taxon>
        <taxon>rosids</taxon>
        <taxon>malvids</taxon>
        <taxon>Brassicales</taxon>
        <taxon>Brassicaceae</taxon>
        <taxon>Camelineae</taxon>
        <taxon>Arabidopsis</taxon>
    </lineage>
</organism>
<dbReference type="GO" id="GO:0004519">
    <property type="term" value="F:endonuclease activity"/>
    <property type="evidence" value="ECO:0007669"/>
    <property type="project" value="UniProtKB-KW"/>
</dbReference>
<dbReference type="PANTHER" id="PTHR33116:SF84">
    <property type="entry name" value="RNA-DIRECTED DNA POLYMERASE"/>
    <property type="match status" value="1"/>
</dbReference>
<keyword evidence="3" id="KW-0378">Hydrolase</keyword>
<keyword evidence="4" id="KW-1185">Reference proteome</keyword>
<dbReference type="CDD" id="cd01650">
    <property type="entry name" value="RT_nLTR_like"/>
    <property type="match status" value="1"/>
</dbReference>
<gene>
    <name evidence="3" type="ORF">ISN45_Aa07g009540</name>
</gene>
<dbReference type="EMBL" id="JAEFBK010000012">
    <property type="protein sequence ID" value="KAG7540795.1"/>
    <property type="molecule type" value="Genomic_DNA"/>
</dbReference>
<evidence type="ECO:0000313" key="4">
    <source>
        <dbReference type="Proteomes" id="UP000694240"/>
    </source>
</evidence>
<dbReference type="Pfam" id="PF13966">
    <property type="entry name" value="zf-RVT"/>
    <property type="match status" value="1"/>
</dbReference>
<proteinExistence type="predicted"/>
<keyword evidence="3" id="KW-0540">Nuclease</keyword>
<dbReference type="InterPro" id="IPR026960">
    <property type="entry name" value="RVT-Znf"/>
</dbReference>
<dbReference type="InterPro" id="IPR025558">
    <property type="entry name" value="DUF4283"/>
</dbReference>
<dbReference type="Pfam" id="PF14111">
    <property type="entry name" value="DUF4283"/>
    <property type="match status" value="1"/>
</dbReference>
<feature type="compositionally biased region" description="Basic and acidic residues" evidence="1">
    <location>
        <begin position="324"/>
        <end position="333"/>
    </location>
</feature>
<sequence length="1565" mass="177723">MSEPAISVSSPGDSASSQVKQQSYAAVVNKRPSLKKHDFEVSLIDGVPTIEVPNAVIDDSVPLWEDFLVGRFPSTAPHVAKIHVIVNKIWSLGDKTIRIDVFENNSTSVKFRIRDSPTRQRVLRRGMWNIAGLPMILAKWSPIPEEAQPEITSMPLWVTLTNVPHAMYSWEGLGFLTSPIGDPIRLHPETELCSNFEEAKVFVEVNLTKSLPKTFRFKLNQTVDATVEFAYPWLPPRCSRCEKWGHLEDVCVTKKSSPSKVKEVEVEVEEGEIVVVNVPSKTGCSVPVAEAEKNHSSLVGTPVVSQNISTATVTVQKAISPNKKDLQKVDKEGWSTVSPGKSCKSSEKNSRPLEFGQVSILSASRFSVLEDTVEDTSAVEPDVTTALPRSDPVQSEKNDDTIENVESGNLIWVVWKNNVRVTPVFKSGQIITCSILVEGGTEEFFVSFVYASNHAEERKELWEDIKYHFDSPMFQDKPWSIIGDFNEILDGEEHSNYENSPFIPVGMRDFQEIVRHCSLVDMSSHGPLYTWGNKREEGGLICKKLDRVLVNEAWNRLFPDSYSVFESGGCSDHLRCRFKTGTETQRRRGPFKFSNVITSLPEFLPTLQDYWASSPALYHSTSAIFRFAKKLKALKPIMRSLGRKKLSALTMRAEEALQTLCDKQLITLDNPTPAAMEEEAEAYKIWDHVSELEEGFLKQKSKLHWLKVGDKNNKYFHKAVQIRLAQNAIREIKCQDGSIATQQEDIKAEAVRFFEEFLTQKPCEFVGISSEDIQELLQFRCSASDQANLLREVTEEEIHDVLFKMPCNKAPGPDGYTVEFFKQSWPILGRDFVIAIQSFFLHGFLPKGVNTTILALIPKKTEAQAMRDYRPISCCNVMYKVISKIMANRLKKILPSSILPNQSAFIKDRLMMENQLLASELVKDYHKESISRRCALKIDISKAFDSVQWPFLLSILKAMNLPESFIHLIELCIGTASFSVQVNGELAGFFRSERGLRQGCSLSPYLFVICMNILSLMLDKAAADKRIGFHPRCKNMRLTHLCFADDILVFSDGCSRSVAGILQVFDRFATISGLSISLEKSTLFLAGTTPQHRDNILRQFPFEAGTLPVRYLGLPLLTKGMTRADYLPLIERIRNRISSWTGRFLSFAGRLQLIKSVLSSLTNFWLSAFRLPSKCIKEIESLFSAFLWSGPDLNTKKAKIAWKDVCKPKQEGGLGIRMLSESNTVSVLKLIWRLVSARDSLWVTWVHKTLLRNASFWSVSGNSTSGSWMWRKILKYRPTARPFHKVEVKTGKDTSFWHDVWCPLGSLFEILGPRGSIDLGIASRSSVAEALATHRRRRHRHDILNRIEDELHNIRNRVLQTGQDFSLWKRQNDSYKCKFSSQQTWHLIREANPRCEWYKVVWFPNATPKYSFITWIAIQNRLATGDRLLRWNVGANGSCAFCGEGVETRNHLFFSCPYSSQVWDALSRGILDHRFTTSWESLLSILTVSTTPRLHCFVLRYIFQISIHSIWRERNSRRHGETPTPVSKLISMIDKSVRNRLSTLASSSSSEYEGGLRFWFQTHSL</sequence>
<dbReference type="PROSITE" id="PS50878">
    <property type="entry name" value="RT_POL"/>
    <property type="match status" value="1"/>
</dbReference>
<evidence type="ECO:0000259" key="2">
    <source>
        <dbReference type="PROSITE" id="PS50878"/>
    </source>
</evidence>